<dbReference type="AlphaFoldDB" id="A0A061F707"/>
<dbReference type="InterPro" id="IPR036965">
    <property type="entry name" value="Terpene_synth_N_sf"/>
</dbReference>
<dbReference type="InParanoid" id="A0A061F707"/>
<reference evidence="1 2" key="1">
    <citation type="journal article" date="2013" name="Genome Biol.">
        <title>The genome sequence of the most widely cultivated cacao type and its use to identify candidate genes regulating pod color.</title>
        <authorList>
            <person name="Motamayor J.C."/>
            <person name="Mockaitis K."/>
            <person name="Schmutz J."/>
            <person name="Haiminen N."/>
            <person name="Iii D.L."/>
            <person name="Cornejo O."/>
            <person name="Findley S.D."/>
            <person name="Zheng P."/>
            <person name="Utro F."/>
            <person name="Royaert S."/>
            <person name="Saski C."/>
            <person name="Jenkins J."/>
            <person name="Podicheti R."/>
            <person name="Zhao M."/>
            <person name="Scheffler B.E."/>
            <person name="Stack J.C."/>
            <person name="Feltus F.A."/>
            <person name="Mustiga G.M."/>
            <person name="Amores F."/>
            <person name="Phillips W."/>
            <person name="Marelli J.P."/>
            <person name="May G.D."/>
            <person name="Shapiro H."/>
            <person name="Ma J."/>
            <person name="Bustamante C.D."/>
            <person name="Schnell R.J."/>
            <person name="Main D."/>
            <person name="Gilbert D."/>
            <person name="Parida L."/>
            <person name="Kuhn D.N."/>
        </authorList>
    </citation>
    <scope>NUCLEOTIDE SEQUENCE [LARGE SCALE GENOMIC DNA]</scope>
    <source>
        <strain evidence="2">cv. Matina 1-6</strain>
    </source>
</reference>
<dbReference type="OMA" id="IYRWNIS"/>
<dbReference type="Gramene" id="EOY12643">
    <property type="protein sequence ID" value="EOY12643"/>
    <property type="gene ID" value="TCM_031138"/>
</dbReference>
<dbReference type="InterPro" id="IPR008930">
    <property type="entry name" value="Terpenoid_cyclase/PrenylTrfase"/>
</dbReference>
<dbReference type="GO" id="GO:0010333">
    <property type="term" value="F:terpene synthase activity"/>
    <property type="evidence" value="ECO:0007669"/>
    <property type="project" value="InterPro"/>
</dbReference>
<dbReference type="SUPFAM" id="SSF48576">
    <property type="entry name" value="Terpenoid synthases"/>
    <property type="match status" value="1"/>
</dbReference>
<dbReference type="Proteomes" id="UP000026915">
    <property type="component" value="Chromosome 7"/>
</dbReference>
<dbReference type="PANTHER" id="PTHR31225">
    <property type="entry name" value="OS04G0344100 PROTEIN-RELATED"/>
    <property type="match status" value="1"/>
</dbReference>
<dbReference type="Gene3D" id="1.10.600.10">
    <property type="entry name" value="Farnesyl Diphosphate Synthase"/>
    <property type="match status" value="1"/>
</dbReference>
<organism evidence="1 2">
    <name type="scientific">Theobroma cacao</name>
    <name type="common">Cacao</name>
    <name type="synonym">Cocoa</name>
    <dbReference type="NCBI Taxonomy" id="3641"/>
    <lineage>
        <taxon>Eukaryota</taxon>
        <taxon>Viridiplantae</taxon>
        <taxon>Streptophyta</taxon>
        <taxon>Embryophyta</taxon>
        <taxon>Tracheophyta</taxon>
        <taxon>Spermatophyta</taxon>
        <taxon>Magnoliopsida</taxon>
        <taxon>eudicotyledons</taxon>
        <taxon>Gunneridae</taxon>
        <taxon>Pentapetalae</taxon>
        <taxon>rosids</taxon>
        <taxon>malvids</taxon>
        <taxon>Malvales</taxon>
        <taxon>Malvaceae</taxon>
        <taxon>Byttnerioideae</taxon>
        <taxon>Theobroma</taxon>
    </lineage>
</organism>
<dbReference type="InterPro" id="IPR050148">
    <property type="entry name" value="Terpene_synthase-like"/>
</dbReference>
<evidence type="ECO:0000313" key="1">
    <source>
        <dbReference type="EMBL" id="EOY12643.1"/>
    </source>
</evidence>
<proteinExistence type="predicted"/>
<keyword evidence="2" id="KW-1185">Reference proteome</keyword>
<dbReference type="Gene3D" id="1.50.10.130">
    <property type="entry name" value="Terpene synthase, N-terminal domain"/>
    <property type="match status" value="1"/>
</dbReference>
<dbReference type="EMBL" id="CM001885">
    <property type="protein sequence ID" value="EOY12643.1"/>
    <property type="molecule type" value="Genomic_DNA"/>
</dbReference>
<dbReference type="InterPro" id="IPR008949">
    <property type="entry name" value="Isoprenoid_synthase_dom_sf"/>
</dbReference>
<dbReference type="GO" id="GO:0016114">
    <property type="term" value="P:terpenoid biosynthetic process"/>
    <property type="evidence" value="ECO:0007669"/>
    <property type="project" value="InterPro"/>
</dbReference>
<dbReference type="HOGENOM" id="CLU_2473501_0_0_1"/>
<dbReference type="PANTHER" id="PTHR31225:SF248">
    <property type="entry name" value="(+)-DELTA-CADINENE SYNTHASE"/>
    <property type="match status" value="1"/>
</dbReference>
<evidence type="ECO:0000313" key="2">
    <source>
        <dbReference type="Proteomes" id="UP000026915"/>
    </source>
</evidence>
<protein>
    <submittedName>
        <fullName evidence="1">Uncharacterized protein</fullName>
    </submittedName>
</protein>
<sequence>MVEYPLSTQITNALKRPLRKSLPRLVARSSISMYEGYGKQDDNLLQFARLGFKLLQHLHKNEISEIYRWNISCVDQLPDYMKLFCREL</sequence>
<gene>
    <name evidence="1" type="ORF">TCM_031138</name>
</gene>
<dbReference type="STRING" id="3641.A0A061F707"/>
<name>A0A061F707_THECC</name>
<accession>A0A061F707</accession>
<dbReference type="SUPFAM" id="SSF48239">
    <property type="entry name" value="Terpenoid cyclases/Protein prenyltransferases"/>
    <property type="match status" value="1"/>
</dbReference>